<feature type="compositionally biased region" description="Polar residues" evidence="7">
    <location>
        <begin position="214"/>
        <end position="237"/>
    </location>
</feature>
<evidence type="ECO:0000313" key="11">
    <source>
        <dbReference type="RefSeq" id="XP_032821432.1"/>
    </source>
</evidence>
<feature type="compositionally biased region" description="Polar residues" evidence="7">
    <location>
        <begin position="189"/>
        <end position="201"/>
    </location>
</feature>
<comment type="subcellular location">
    <subcellularLocation>
        <location evidence="1 6">Nucleus</location>
    </subcellularLocation>
</comment>
<dbReference type="Gene3D" id="1.10.10.10">
    <property type="entry name" value="Winged helix-like DNA-binding domain superfamily/Winged helix DNA-binding domain"/>
    <property type="match status" value="1"/>
</dbReference>
<dbReference type="RefSeq" id="XP_032821439.1">
    <property type="nucleotide sequence ID" value="XM_032965548.1"/>
</dbReference>
<organism evidence="9 11">
    <name type="scientific">Petromyzon marinus</name>
    <name type="common">Sea lamprey</name>
    <dbReference type="NCBI Taxonomy" id="7757"/>
    <lineage>
        <taxon>Eukaryota</taxon>
        <taxon>Metazoa</taxon>
        <taxon>Chordata</taxon>
        <taxon>Craniata</taxon>
        <taxon>Vertebrata</taxon>
        <taxon>Cyclostomata</taxon>
        <taxon>Hyperoartia</taxon>
        <taxon>Petromyzontiformes</taxon>
        <taxon>Petromyzontidae</taxon>
        <taxon>Petromyzon</taxon>
    </lineage>
</organism>
<feature type="compositionally biased region" description="Basic and acidic residues" evidence="7">
    <location>
        <begin position="176"/>
        <end position="186"/>
    </location>
</feature>
<dbReference type="InterPro" id="IPR018122">
    <property type="entry name" value="TF_fork_head_CS_1"/>
</dbReference>
<evidence type="ECO:0000256" key="7">
    <source>
        <dbReference type="SAM" id="MobiDB-lite"/>
    </source>
</evidence>
<dbReference type="InterPro" id="IPR001766">
    <property type="entry name" value="Fork_head_dom"/>
</dbReference>
<keyword evidence="3 6" id="KW-0238">DNA-binding</keyword>
<dbReference type="CTD" id="22887"/>
<feature type="compositionally biased region" description="Basic and acidic residues" evidence="7">
    <location>
        <begin position="567"/>
        <end position="586"/>
    </location>
</feature>
<evidence type="ECO:0000256" key="4">
    <source>
        <dbReference type="ARBA" id="ARBA00023163"/>
    </source>
</evidence>
<feature type="region of interest" description="Disordered" evidence="7">
    <location>
        <begin position="483"/>
        <end position="590"/>
    </location>
</feature>
<dbReference type="CDD" id="cd20052">
    <property type="entry name" value="FH_FOXJ3"/>
    <property type="match status" value="1"/>
</dbReference>
<dbReference type="PROSITE" id="PS00657">
    <property type="entry name" value="FORK_HEAD_1"/>
    <property type="match status" value="1"/>
</dbReference>
<evidence type="ECO:0000313" key="12">
    <source>
        <dbReference type="RefSeq" id="XP_032821439.1"/>
    </source>
</evidence>
<dbReference type="InterPro" id="IPR036388">
    <property type="entry name" value="WH-like_DNA-bd_sf"/>
</dbReference>
<sequence length="819" mass="86200">MASELESSLTSMDWLPQIALQTAAAAAAASKHSASASGAGSGSDSSSGTLRRTPGSPAGAARSSSEPDESPQACSTGSKDGKPPYSYANLITFAINSSARKRMTLSEIYQWICDNFPYYKEAGIGWKNSIRHNLSLNKCFIKVPRSRDDPGKGSYWAIDQNPSDENSSTRPKKRPRSNDRVKDLCVHARTSSRQVPLTSPNQEADAQQAGGAQTNPQLYTMPSPQAQMPYSSPNTTAGGSSSSSSGGTHGQFKIAKTQTSTQSQFTITSAQPNSQMPYSMQSTQASASSSPFSVGKAQGNSQQQQQQHQFTVSGTQKSPQGQDSQSSTPPHYGMASAQQAHAQSTPPYVLPDSPPRSTKKPKMYVPASGAQGQFSVADSPTSSQSGYSIPNTQAAAEGTYSVPSVQSDALSAQPYKMAEAAPYGMPNSHGQTAARGMYDMPGARGRYGMGRTHTAHASAVQPYAIPHSQATPQNQFGVGGAQAGGHGNQAYGLGPSQPGGSTRMYQSSGTKMGYGEQPGGSYGQYPTTAFGTHAPSAPGHAHNPGTPTHTTPTPAEPFDSQLGGADGSREPSEPVGRDGGPDDKLHFNMQGNADDLSQSFRSLYRNVFQGMINPAAQGGVGDGAGSAPSAEHLGHATHQAVTHPTPRLSHQGPTGCPYGTNAGHAAQGVGNGGPLPSPGLWSNLDLLKESCRRASSFNWAEVDMSQYQELLESMRRADMNNWCLDTSQLADLCSSLGHFFSQTGLFQPVGRDQLPSAPSRAMYGTPGNMVGASGYPHLTAPSNANAHPGQPPPLYHLPLPQRRISQEEIENDFDWDSIV</sequence>
<feature type="compositionally biased region" description="Polar residues" evidence="7">
    <location>
        <begin position="310"/>
        <end position="329"/>
    </location>
</feature>
<evidence type="ECO:0000256" key="5">
    <source>
        <dbReference type="ARBA" id="ARBA00023242"/>
    </source>
</evidence>
<feature type="region of interest" description="Disordered" evidence="7">
    <location>
        <begin position="31"/>
        <end position="81"/>
    </location>
</feature>
<dbReference type="RefSeq" id="XP_032821423.1">
    <property type="nucleotide sequence ID" value="XM_032965532.1"/>
</dbReference>
<evidence type="ECO:0000256" key="2">
    <source>
        <dbReference type="ARBA" id="ARBA00023015"/>
    </source>
</evidence>
<dbReference type="PROSITE" id="PS00658">
    <property type="entry name" value="FORK_HEAD_2"/>
    <property type="match status" value="1"/>
</dbReference>
<feature type="compositionally biased region" description="Polar residues" evidence="7">
    <location>
        <begin position="160"/>
        <end position="169"/>
    </location>
</feature>
<dbReference type="Pfam" id="PF00250">
    <property type="entry name" value="Forkhead"/>
    <property type="match status" value="1"/>
</dbReference>
<protein>
    <submittedName>
        <fullName evidence="10 11">Forkhead box protein J3-like isoform X1</fullName>
    </submittedName>
</protein>
<evidence type="ECO:0000313" key="14">
    <source>
        <dbReference type="RefSeq" id="XP_032821457.1"/>
    </source>
</evidence>
<dbReference type="RefSeq" id="XP_032821457.1">
    <property type="nucleotide sequence ID" value="XM_032965566.1"/>
</dbReference>
<evidence type="ECO:0000259" key="8">
    <source>
        <dbReference type="PROSITE" id="PS50039"/>
    </source>
</evidence>
<evidence type="ECO:0000313" key="9">
    <source>
        <dbReference type="Proteomes" id="UP001318040"/>
    </source>
</evidence>
<feature type="compositionally biased region" description="Polar residues" evidence="7">
    <location>
        <begin position="370"/>
        <end position="390"/>
    </location>
</feature>
<feature type="domain" description="Fork-head" evidence="8">
    <location>
        <begin position="82"/>
        <end position="174"/>
    </location>
</feature>
<keyword evidence="2" id="KW-0805">Transcription regulation</keyword>
<dbReference type="InterPro" id="IPR045912">
    <property type="entry name" value="FOXJ2/3-like"/>
</dbReference>
<dbReference type="FunFam" id="1.10.10.10:FF:000088">
    <property type="entry name" value="Forkhead box protein J3"/>
    <property type="match status" value="1"/>
</dbReference>
<feature type="compositionally biased region" description="Low complexity" evidence="7">
    <location>
        <begin position="279"/>
        <end position="293"/>
    </location>
</feature>
<dbReference type="InterPro" id="IPR036390">
    <property type="entry name" value="WH_DNA-bd_sf"/>
</dbReference>
<feature type="compositionally biased region" description="Low complexity" evidence="7">
    <location>
        <begin position="257"/>
        <end position="269"/>
    </location>
</feature>
<dbReference type="GO" id="GO:0000981">
    <property type="term" value="F:DNA-binding transcription factor activity, RNA polymerase II-specific"/>
    <property type="evidence" value="ECO:0007669"/>
    <property type="project" value="TreeGrafter"/>
</dbReference>
<dbReference type="InterPro" id="IPR030456">
    <property type="entry name" value="TF_fork_head_CS_2"/>
</dbReference>
<feature type="compositionally biased region" description="Low complexity" evidence="7">
    <location>
        <begin position="31"/>
        <end position="64"/>
    </location>
</feature>
<keyword evidence="4" id="KW-0804">Transcription</keyword>
<dbReference type="SUPFAM" id="SSF46785">
    <property type="entry name" value="Winged helix' DNA-binding domain"/>
    <property type="match status" value="1"/>
</dbReference>
<dbReference type="PANTHER" id="PTHR46078:SF2">
    <property type="entry name" value="FORK-HEAD DOMAIN-CONTAINING PROTEIN"/>
    <property type="match status" value="1"/>
</dbReference>
<dbReference type="SMART" id="SM00339">
    <property type="entry name" value="FH"/>
    <property type="match status" value="1"/>
</dbReference>
<evidence type="ECO:0000256" key="3">
    <source>
        <dbReference type="ARBA" id="ARBA00023125"/>
    </source>
</evidence>
<feature type="region of interest" description="Disordered" evidence="7">
    <location>
        <begin position="147"/>
        <end position="390"/>
    </location>
</feature>
<dbReference type="PANTHER" id="PTHR46078">
    <property type="entry name" value="FORKHEAD BOX PROTEIN J2 FAMILY MEMBER"/>
    <property type="match status" value="1"/>
</dbReference>
<dbReference type="PRINTS" id="PR00053">
    <property type="entry name" value="FORKHEAD"/>
</dbReference>
<dbReference type="GO" id="GO:0005634">
    <property type="term" value="C:nucleus"/>
    <property type="evidence" value="ECO:0007669"/>
    <property type="project" value="UniProtKB-SubCell"/>
</dbReference>
<keyword evidence="9" id="KW-1185">Reference proteome</keyword>
<feature type="DNA-binding region" description="Fork-head" evidence="6">
    <location>
        <begin position="82"/>
        <end position="174"/>
    </location>
</feature>
<dbReference type="KEGG" id="pmrn:116948641"/>
<dbReference type="PROSITE" id="PS50039">
    <property type="entry name" value="FORK_HEAD_3"/>
    <property type="match status" value="1"/>
</dbReference>
<name>A0AAJ7TRQ1_PETMA</name>
<dbReference type="RefSeq" id="XP_032821448.1">
    <property type="nucleotide sequence ID" value="XM_032965557.1"/>
</dbReference>
<accession>A0AAJ7TRQ1</accession>
<feature type="compositionally biased region" description="Low complexity" evidence="7">
    <location>
        <begin position="202"/>
        <end position="213"/>
    </location>
</feature>
<feature type="compositionally biased region" description="Low complexity" evidence="7">
    <location>
        <begin position="538"/>
        <end position="553"/>
    </location>
</feature>
<dbReference type="GO" id="GO:0000978">
    <property type="term" value="F:RNA polymerase II cis-regulatory region sequence-specific DNA binding"/>
    <property type="evidence" value="ECO:0007669"/>
    <property type="project" value="TreeGrafter"/>
</dbReference>
<reference evidence="10 11" key="1">
    <citation type="submission" date="2025-04" db="UniProtKB">
        <authorList>
            <consortium name="RefSeq"/>
        </authorList>
    </citation>
    <scope>IDENTIFICATION</scope>
    <source>
        <tissue evidence="10 11">Sperm</tissue>
    </source>
</reference>
<evidence type="ECO:0000256" key="6">
    <source>
        <dbReference type="PROSITE-ProRule" id="PRU00089"/>
    </source>
</evidence>
<dbReference type="RefSeq" id="XP_032821432.1">
    <property type="nucleotide sequence ID" value="XM_032965541.1"/>
</dbReference>
<evidence type="ECO:0000313" key="13">
    <source>
        <dbReference type="RefSeq" id="XP_032821448.1"/>
    </source>
</evidence>
<dbReference type="AlphaFoldDB" id="A0AAJ7TRQ1"/>
<evidence type="ECO:0000256" key="1">
    <source>
        <dbReference type="ARBA" id="ARBA00004123"/>
    </source>
</evidence>
<evidence type="ECO:0000313" key="10">
    <source>
        <dbReference type="RefSeq" id="XP_032821423.1"/>
    </source>
</evidence>
<proteinExistence type="predicted"/>
<keyword evidence="5 6" id="KW-0539">Nucleus</keyword>
<feature type="compositionally biased region" description="Polar residues" evidence="7">
    <location>
        <begin position="498"/>
        <end position="510"/>
    </location>
</feature>
<dbReference type="Proteomes" id="UP001318040">
    <property type="component" value="Chromosome 2"/>
</dbReference>
<feature type="compositionally biased region" description="Polar residues" evidence="7">
    <location>
        <begin position="336"/>
        <end position="346"/>
    </location>
</feature>
<gene>
    <name evidence="10 11 12 13 14" type="primary">LOC116948641</name>
</gene>